<dbReference type="PROSITE" id="PS50042">
    <property type="entry name" value="CNMP_BINDING_3"/>
    <property type="match status" value="1"/>
</dbReference>
<dbReference type="SUPFAM" id="SSF46785">
    <property type="entry name" value="Winged helix' DNA-binding domain"/>
    <property type="match status" value="1"/>
</dbReference>
<dbReference type="CDD" id="cd00038">
    <property type="entry name" value="CAP_ED"/>
    <property type="match status" value="1"/>
</dbReference>
<dbReference type="GO" id="GO:0005829">
    <property type="term" value="C:cytosol"/>
    <property type="evidence" value="ECO:0007669"/>
    <property type="project" value="TreeGrafter"/>
</dbReference>
<dbReference type="InterPro" id="IPR036390">
    <property type="entry name" value="WH_DNA-bd_sf"/>
</dbReference>
<evidence type="ECO:0000259" key="5">
    <source>
        <dbReference type="PROSITE" id="PS50042"/>
    </source>
</evidence>
<dbReference type="Pfam" id="PF13545">
    <property type="entry name" value="HTH_Crp_2"/>
    <property type="match status" value="1"/>
</dbReference>
<evidence type="ECO:0000256" key="1">
    <source>
        <dbReference type="ARBA" id="ARBA00023015"/>
    </source>
</evidence>
<dbReference type="Gene3D" id="1.10.10.10">
    <property type="entry name" value="Winged helix-like DNA-binding domain superfamily/Winged helix DNA-binding domain"/>
    <property type="match status" value="1"/>
</dbReference>
<dbReference type="SMART" id="SM00419">
    <property type="entry name" value="HTH_CRP"/>
    <property type="match status" value="1"/>
</dbReference>
<dbReference type="AlphaFoldDB" id="A0A4R5KNJ2"/>
<dbReference type="SMART" id="SM00100">
    <property type="entry name" value="cNMP"/>
    <property type="match status" value="1"/>
</dbReference>
<feature type="domain" description="HTH crp-type" evidence="6">
    <location>
        <begin position="147"/>
        <end position="220"/>
    </location>
</feature>
<evidence type="ECO:0000313" key="8">
    <source>
        <dbReference type="Proteomes" id="UP000295636"/>
    </source>
</evidence>
<comment type="caution">
    <text evidence="7">The sequence shown here is derived from an EMBL/GenBank/DDBJ whole genome shotgun (WGS) entry which is preliminary data.</text>
</comment>
<dbReference type="PANTHER" id="PTHR24567:SF74">
    <property type="entry name" value="HTH-TYPE TRANSCRIPTIONAL REGULATOR ARCR"/>
    <property type="match status" value="1"/>
</dbReference>
<dbReference type="GO" id="GO:0003677">
    <property type="term" value="F:DNA binding"/>
    <property type="evidence" value="ECO:0007669"/>
    <property type="project" value="UniProtKB-KW"/>
</dbReference>
<sequence>MRNIVPLLQNVPIFQDLSASELETIAPLFVERTYKKGTILFFEADLGDEFYLIQSGVVKIYRIDYSKEIILALFREGDFFGEMSMIQKGLTRSATAETLETSTIYTLMRSEFYQFLERTPKLSLRLLEVTMERLRKANEQIYDLTFLDVRMRIIKVVHRLAVEHGVMKQGQLMINMKLTHQQLANLAGTVRESVTKVLQELQEDQIISIHKKMIYVHNMEALRKLFPTPAS</sequence>
<dbReference type="InterPro" id="IPR050397">
    <property type="entry name" value="Env_Response_Regulators"/>
</dbReference>
<keyword evidence="1" id="KW-0805">Transcription regulation</keyword>
<dbReference type="InterPro" id="IPR012318">
    <property type="entry name" value="HTH_CRP"/>
</dbReference>
<organism evidence="7 8">
    <name type="scientific">Paenibacillus piri</name>
    <dbReference type="NCBI Taxonomy" id="2547395"/>
    <lineage>
        <taxon>Bacteria</taxon>
        <taxon>Bacillati</taxon>
        <taxon>Bacillota</taxon>
        <taxon>Bacilli</taxon>
        <taxon>Bacillales</taxon>
        <taxon>Paenibacillaceae</taxon>
        <taxon>Paenibacillus</taxon>
    </lineage>
</organism>
<dbReference type="InterPro" id="IPR014710">
    <property type="entry name" value="RmlC-like_jellyroll"/>
</dbReference>
<evidence type="ECO:0000256" key="4">
    <source>
        <dbReference type="ARBA" id="ARBA00023163"/>
    </source>
</evidence>
<evidence type="ECO:0000256" key="3">
    <source>
        <dbReference type="ARBA" id="ARBA00023159"/>
    </source>
</evidence>
<evidence type="ECO:0000259" key="6">
    <source>
        <dbReference type="PROSITE" id="PS51063"/>
    </source>
</evidence>
<accession>A0A4R5KNJ2</accession>
<dbReference type="InterPro" id="IPR018490">
    <property type="entry name" value="cNMP-bd_dom_sf"/>
</dbReference>
<gene>
    <name evidence="7" type="ORF">E1757_15555</name>
</gene>
<feature type="domain" description="Cyclic nucleotide-binding" evidence="5">
    <location>
        <begin position="13"/>
        <end position="133"/>
    </location>
</feature>
<dbReference type="Proteomes" id="UP000295636">
    <property type="component" value="Unassembled WGS sequence"/>
</dbReference>
<dbReference type="InterPro" id="IPR000595">
    <property type="entry name" value="cNMP-bd_dom"/>
</dbReference>
<name>A0A4R5KNJ2_9BACL</name>
<keyword evidence="8" id="KW-1185">Reference proteome</keyword>
<proteinExistence type="predicted"/>
<protein>
    <submittedName>
        <fullName evidence="7">Crp/Fnr family transcriptional regulator</fullName>
    </submittedName>
</protein>
<evidence type="ECO:0000256" key="2">
    <source>
        <dbReference type="ARBA" id="ARBA00023125"/>
    </source>
</evidence>
<evidence type="ECO:0000313" key="7">
    <source>
        <dbReference type="EMBL" id="TDF97239.1"/>
    </source>
</evidence>
<reference evidence="7 8" key="1">
    <citation type="submission" date="2019-03" db="EMBL/GenBank/DDBJ databases">
        <title>This is whole genome sequence of Paenibacillus sp MS74 strain.</title>
        <authorList>
            <person name="Trinh H.N."/>
        </authorList>
    </citation>
    <scope>NUCLEOTIDE SEQUENCE [LARGE SCALE GENOMIC DNA]</scope>
    <source>
        <strain evidence="7 8">MS74</strain>
    </source>
</reference>
<keyword evidence="2" id="KW-0238">DNA-binding</keyword>
<dbReference type="Gene3D" id="2.60.120.10">
    <property type="entry name" value="Jelly Rolls"/>
    <property type="match status" value="1"/>
</dbReference>
<keyword evidence="3" id="KW-0010">Activator</keyword>
<keyword evidence="4" id="KW-0804">Transcription</keyword>
<dbReference type="EMBL" id="SMRT01000006">
    <property type="protein sequence ID" value="TDF97239.1"/>
    <property type="molecule type" value="Genomic_DNA"/>
</dbReference>
<dbReference type="OrthoDB" id="9812325at2"/>
<dbReference type="Pfam" id="PF00027">
    <property type="entry name" value="cNMP_binding"/>
    <property type="match status" value="1"/>
</dbReference>
<dbReference type="SUPFAM" id="SSF51206">
    <property type="entry name" value="cAMP-binding domain-like"/>
    <property type="match status" value="1"/>
</dbReference>
<dbReference type="GO" id="GO:0003700">
    <property type="term" value="F:DNA-binding transcription factor activity"/>
    <property type="evidence" value="ECO:0007669"/>
    <property type="project" value="TreeGrafter"/>
</dbReference>
<dbReference type="PROSITE" id="PS51063">
    <property type="entry name" value="HTH_CRP_2"/>
    <property type="match status" value="1"/>
</dbReference>
<dbReference type="RefSeq" id="WP_133229614.1">
    <property type="nucleotide sequence ID" value="NZ_SMRT01000006.1"/>
</dbReference>
<dbReference type="PANTHER" id="PTHR24567">
    <property type="entry name" value="CRP FAMILY TRANSCRIPTIONAL REGULATORY PROTEIN"/>
    <property type="match status" value="1"/>
</dbReference>
<dbReference type="InterPro" id="IPR036388">
    <property type="entry name" value="WH-like_DNA-bd_sf"/>
</dbReference>
<dbReference type="InterPro" id="IPR018488">
    <property type="entry name" value="cNMP-bd_CS"/>
</dbReference>
<dbReference type="PROSITE" id="PS00889">
    <property type="entry name" value="CNMP_BINDING_2"/>
    <property type="match status" value="1"/>
</dbReference>